<accession>A0A6J5FW87</accession>
<evidence type="ECO:0000313" key="1">
    <source>
        <dbReference type="EMBL" id="CAB3785338.1"/>
    </source>
</evidence>
<sequence length="68" mass="7326">MTREKATFYKSSICDDRQNRPHSLSMNGSQMARKWPGQQTALADAVVYSVGVSSMAAGSFRGIASVAN</sequence>
<keyword evidence="2" id="KW-1185">Reference proteome</keyword>
<organism evidence="1 2">
    <name type="scientific">Paraburkholderia fynbosensis</name>
    <dbReference type="NCBI Taxonomy" id="1200993"/>
    <lineage>
        <taxon>Bacteria</taxon>
        <taxon>Pseudomonadati</taxon>
        <taxon>Pseudomonadota</taxon>
        <taxon>Betaproteobacteria</taxon>
        <taxon>Burkholderiales</taxon>
        <taxon>Burkholderiaceae</taxon>
        <taxon>Paraburkholderia</taxon>
    </lineage>
</organism>
<gene>
    <name evidence="1" type="ORF">LMG27177_01819</name>
</gene>
<dbReference type="AlphaFoldDB" id="A0A6J5FW87"/>
<protein>
    <submittedName>
        <fullName evidence="1">Uncharacterized protein</fullName>
    </submittedName>
</protein>
<reference evidence="1 2" key="1">
    <citation type="submission" date="2020-04" db="EMBL/GenBank/DDBJ databases">
        <authorList>
            <person name="De Canck E."/>
        </authorList>
    </citation>
    <scope>NUCLEOTIDE SEQUENCE [LARGE SCALE GENOMIC DNA]</scope>
    <source>
        <strain evidence="1 2">LMG 27177</strain>
    </source>
</reference>
<name>A0A6J5FW87_9BURK</name>
<evidence type="ECO:0000313" key="2">
    <source>
        <dbReference type="Proteomes" id="UP000494252"/>
    </source>
</evidence>
<dbReference type="RefSeq" id="WP_217468578.1">
    <property type="nucleotide sequence ID" value="NZ_CADIKI010000004.1"/>
</dbReference>
<proteinExistence type="predicted"/>
<dbReference type="Proteomes" id="UP000494252">
    <property type="component" value="Unassembled WGS sequence"/>
</dbReference>
<dbReference type="EMBL" id="CADIKI010000004">
    <property type="protein sequence ID" value="CAB3785338.1"/>
    <property type="molecule type" value="Genomic_DNA"/>
</dbReference>